<dbReference type="Gene3D" id="2.120.10.80">
    <property type="entry name" value="Kelch-type beta propeller"/>
    <property type="match status" value="1"/>
</dbReference>
<dbReference type="InterPro" id="IPR015915">
    <property type="entry name" value="Kelch-typ_b-propeller"/>
</dbReference>
<dbReference type="SUPFAM" id="SSF117281">
    <property type="entry name" value="Kelch motif"/>
    <property type="match status" value="1"/>
</dbReference>
<protein>
    <submittedName>
        <fullName evidence="2">BA75_01510T0</fullName>
    </submittedName>
</protein>
<reference evidence="2 3" key="1">
    <citation type="submission" date="2016-02" db="EMBL/GenBank/DDBJ databases">
        <title>Comparative genomic and transcriptomic foundation for Pichia pastoris.</title>
        <authorList>
            <person name="Love K.R."/>
            <person name="Shah K.A."/>
            <person name="Whittaker C.A."/>
            <person name="Wu J."/>
            <person name="Bartlett M.C."/>
            <person name="Ma D."/>
            <person name="Leeson R.L."/>
            <person name="Priest M."/>
            <person name="Young S.K."/>
            <person name="Love J.C."/>
        </authorList>
    </citation>
    <scope>NUCLEOTIDE SEQUENCE [LARGE SCALE GENOMIC DNA]</scope>
    <source>
        <strain evidence="2 3">ATCC 28485</strain>
    </source>
</reference>
<organism evidence="2 3">
    <name type="scientific">Komagataella pastoris</name>
    <name type="common">Yeast</name>
    <name type="synonym">Pichia pastoris</name>
    <dbReference type="NCBI Taxonomy" id="4922"/>
    <lineage>
        <taxon>Eukaryota</taxon>
        <taxon>Fungi</taxon>
        <taxon>Dikarya</taxon>
        <taxon>Ascomycota</taxon>
        <taxon>Saccharomycotina</taxon>
        <taxon>Pichiomycetes</taxon>
        <taxon>Pichiales</taxon>
        <taxon>Pichiaceae</taxon>
        <taxon>Komagataella</taxon>
    </lineage>
</organism>
<keyword evidence="3" id="KW-1185">Reference proteome</keyword>
<dbReference type="OrthoDB" id="3980255at2759"/>
<feature type="region of interest" description="Disordered" evidence="1">
    <location>
        <begin position="425"/>
        <end position="449"/>
    </location>
</feature>
<dbReference type="PANTHER" id="PTHR23244">
    <property type="entry name" value="KELCH REPEAT DOMAIN"/>
    <property type="match status" value="1"/>
</dbReference>
<accession>A0A1B2J6P7</accession>
<dbReference type="PANTHER" id="PTHR23244:SF471">
    <property type="entry name" value="GUANINE NUCLEOTIDE-BINDING PROTEIN SUBUNIT BETA 1-RELATED"/>
    <property type="match status" value="1"/>
</dbReference>
<dbReference type="Proteomes" id="UP000094565">
    <property type="component" value="Chromosome 1"/>
</dbReference>
<dbReference type="AlphaFoldDB" id="A0A1B2J6P7"/>
<name>A0A1B2J6P7_PICPA</name>
<evidence type="ECO:0000256" key="1">
    <source>
        <dbReference type="SAM" id="MobiDB-lite"/>
    </source>
</evidence>
<evidence type="ECO:0000313" key="3">
    <source>
        <dbReference type="Proteomes" id="UP000094565"/>
    </source>
</evidence>
<gene>
    <name evidence="2" type="primary">GPB2</name>
    <name evidence="2" type="ORF">ATY40_BA7501510</name>
</gene>
<sequence length="708" mass="79595">MFGEVGSFLTPIKKQLTYVNSDSENNYRKTTSFPVFEEGDTFNEYIRKHKTWTAEKLYQSEEPTKPQVPLQEVTGSLQFLSYLYIPSILGESLPVCLIYHSSVNVGGTIYYFGGLRLMTDEERDEYLEDITNNYLVALSHVSVDFNYDLPLPLNGQILKSLFLVPNEDVYAYDTITKTYYKKQLQETYRLDGLGNSMKAELAKTANCTATSGGSLLFRSEMLPPLCCPVTSSLTDRYVIIAGGFEILTKVNKKRSHVQVTKTLKVHDSIWIFDSLACIFRKHNLVLHPTISLNVPDSYPRFGHQMVVHKYSTSSDPKYFKSFSDKRTDKQQSIIYAMGGYNMESNNRFIASNDLWRLDMIDLWKGKNGFIVYSRDIVAYPIGGLETVTSVTDKSQCTTSSCWPSPRAFFGFAMVDNQDILENKNSAPSTCESSVTPRAGTPSPQDDASSITLPTQFKSILEKKLLVVHGGSRIVYKTVKTNDAAGSDDLETFQKHEILGDFWCFNMAEEKWIPIDTYLQSTNNETPTTISPTLIPRCGHSLLYLAGSLMIAGGLHMFSAPSKSFVFSNDDGDILPDQESMFESEEWKQILKAENVYLDNLSTSSFPYRFYQLNLKTQIWKISPIFIPLSLQSKGIVTTIGSTYTKVNSVIYVSGGEMRLLDVDISRKWLQNFDRGLYGGKANSTAISMNGCVLALTIPLSASDQFDSN</sequence>
<dbReference type="EMBL" id="CP014584">
    <property type="protein sequence ID" value="ANZ73656.1"/>
    <property type="molecule type" value="Genomic_DNA"/>
</dbReference>
<proteinExistence type="predicted"/>
<evidence type="ECO:0000313" key="2">
    <source>
        <dbReference type="EMBL" id="ANZ73656.1"/>
    </source>
</evidence>